<dbReference type="InterPro" id="IPR036390">
    <property type="entry name" value="WH_DNA-bd_sf"/>
</dbReference>
<dbReference type="EMBL" id="RXIH01000018">
    <property type="protein sequence ID" value="RZN56719.1"/>
    <property type="molecule type" value="Genomic_DNA"/>
</dbReference>
<dbReference type="GO" id="GO:0045892">
    <property type="term" value="P:negative regulation of DNA-templated transcription"/>
    <property type="evidence" value="ECO:0007669"/>
    <property type="project" value="InterPro"/>
</dbReference>
<evidence type="ECO:0000313" key="8">
    <source>
        <dbReference type="Proteomes" id="UP000317265"/>
    </source>
</evidence>
<keyword evidence="4" id="KW-0804">Transcription</keyword>
<evidence type="ECO:0000313" key="7">
    <source>
        <dbReference type="Proteomes" id="UP000316080"/>
    </source>
</evidence>
<reference evidence="6 8" key="1">
    <citation type="journal article" date="2019" name="Nat. Microbiol.">
        <title>Expanding anaerobic alkane metabolism in the domain of Archaea.</title>
        <authorList>
            <person name="Wang Y."/>
            <person name="Wegener G."/>
            <person name="Hou J."/>
            <person name="Wang F."/>
            <person name="Xiao X."/>
        </authorList>
    </citation>
    <scope>NUCLEOTIDE SEQUENCE [LARGE SCALE GENOMIC DNA]</scope>
    <source>
        <strain evidence="6">WYZ-LMO11</strain>
    </source>
</reference>
<sequence>MRKLKIEYSNKNGNKITIIYNGNLSKEQILKLIEFFETNDENKPQSMKTTLRERILNIIFNEFCNVWFTSKDVINVYTKKYDESIKPSTISTYLSRLYDNGYLERVRDKNCWKYRIISKTSTIENYAEKLHNESD</sequence>
<comment type="caution">
    <text evidence="5">The sequence shown here is derived from an EMBL/GenBank/DDBJ whole genome shotgun (WGS) entry which is preliminary data.</text>
</comment>
<dbReference type="Gene3D" id="1.10.10.10">
    <property type="entry name" value="Winged helix-like DNA-binding domain superfamily/Winged helix DNA-binding domain"/>
    <property type="match status" value="1"/>
</dbReference>
<dbReference type="GO" id="GO:0003677">
    <property type="term" value="F:DNA binding"/>
    <property type="evidence" value="ECO:0007669"/>
    <property type="project" value="UniProtKB-KW"/>
</dbReference>
<reference evidence="5 7" key="2">
    <citation type="journal article" date="2019" name="Nat. Microbiol.">
        <title>Wide diversity of methane and short-chain alkane metabolisms in uncultured archaea.</title>
        <authorList>
            <person name="Borrel G."/>
            <person name="Adam P.S."/>
            <person name="McKay L.J."/>
            <person name="Chen L.X."/>
            <person name="Sierra-Garcia I.N."/>
            <person name="Sieber C.M."/>
            <person name="Letourneur Q."/>
            <person name="Ghozlane A."/>
            <person name="Andersen G.L."/>
            <person name="Li W.J."/>
            <person name="Hallam S.J."/>
            <person name="Muyzer G."/>
            <person name="de Oliveira V.M."/>
            <person name="Inskeep W.P."/>
            <person name="Banfield J.F."/>
            <person name="Gribaldo S."/>
        </authorList>
    </citation>
    <scope>NUCLEOTIDE SEQUENCE [LARGE SCALE GENOMIC DNA]</scope>
    <source>
        <strain evidence="5">Verst-YHS</strain>
    </source>
</reference>
<organism evidence="5 7">
    <name type="scientific">Thermoproteota archaeon</name>
    <dbReference type="NCBI Taxonomy" id="2056631"/>
    <lineage>
        <taxon>Archaea</taxon>
        <taxon>Thermoproteota</taxon>
    </lineage>
</organism>
<gene>
    <name evidence="6" type="ORF">DSO09_06490</name>
    <name evidence="5" type="ORF">EF809_02180</name>
</gene>
<dbReference type="InterPro" id="IPR036388">
    <property type="entry name" value="WH-like_DNA-bd_sf"/>
</dbReference>
<dbReference type="EMBL" id="QNVI01000066">
    <property type="protein sequence ID" value="TDA37652.1"/>
    <property type="molecule type" value="Genomic_DNA"/>
</dbReference>
<dbReference type="InterPro" id="IPR005650">
    <property type="entry name" value="BlaI_family"/>
</dbReference>
<name>A0A520KG12_9CREN</name>
<evidence type="ECO:0000313" key="6">
    <source>
        <dbReference type="EMBL" id="TDA37652.1"/>
    </source>
</evidence>
<evidence type="ECO:0000256" key="4">
    <source>
        <dbReference type="ARBA" id="ARBA00023163"/>
    </source>
</evidence>
<protein>
    <submittedName>
        <fullName evidence="5">Uncharacterized protein</fullName>
    </submittedName>
</protein>
<dbReference type="Pfam" id="PF03965">
    <property type="entry name" value="Penicillinase_R"/>
    <property type="match status" value="1"/>
</dbReference>
<comment type="similarity">
    <text evidence="1">Belongs to the BlaI transcriptional regulatory family.</text>
</comment>
<evidence type="ECO:0000313" key="5">
    <source>
        <dbReference type="EMBL" id="RZN56719.1"/>
    </source>
</evidence>
<keyword evidence="2" id="KW-0805">Transcription regulation</keyword>
<dbReference type="Proteomes" id="UP000316080">
    <property type="component" value="Unassembled WGS sequence"/>
</dbReference>
<keyword evidence="3" id="KW-0238">DNA-binding</keyword>
<dbReference type="SUPFAM" id="SSF46785">
    <property type="entry name" value="Winged helix' DNA-binding domain"/>
    <property type="match status" value="1"/>
</dbReference>
<dbReference type="Proteomes" id="UP000317265">
    <property type="component" value="Unassembled WGS sequence"/>
</dbReference>
<evidence type="ECO:0000256" key="1">
    <source>
        <dbReference type="ARBA" id="ARBA00011046"/>
    </source>
</evidence>
<dbReference type="AlphaFoldDB" id="A0A520KG12"/>
<proteinExistence type="inferred from homology"/>
<evidence type="ECO:0000256" key="2">
    <source>
        <dbReference type="ARBA" id="ARBA00023015"/>
    </source>
</evidence>
<accession>A0A520KG12</accession>
<evidence type="ECO:0000256" key="3">
    <source>
        <dbReference type="ARBA" id="ARBA00023125"/>
    </source>
</evidence>